<name>A0AAV2ENM0_9ROSI</name>
<keyword evidence="2" id="KW-1185">Reference proteome</keyword>
<accession>A0AAV2ENM0</accession>
<dbReference type="AlphaFoldDB" id="A0AAV2ENM0"/>
<evidence type="ECO:0000313" key="1">
    <source>
        <dbReference type="EMBL" id="CAL1387556.1"/>
    </source>
</evidence>
<reference evidence="1 2" key="1">
    <citation type="submission" date="2024-04" db="EMBL/GenBank/DDBJ databases">
        <authorList>
            <person name="Fracassetti M."/>
        </authorList>
    </citation>
    <scope>NUCLEOTIDE SEQUENCE [LARGE SCALE GENOMIC DNA]</scope>
</reference>
<dbReference type="Proteomes" id="UP001497516">
    <property type="component" value="Chromosome 5"/>
</dbReference>
<gene>
    <name evidence="1" type="ORF">LTRI10_LOCUS28534</name>
</gene>
<protein>
    <submittedName>
        <fullName evidence="1">Uncharacterized protein</fullName>
    </submittedName>
</protein>
<organism evidence="1 2">
    <name type="scientific">Linum trigynum</name>
    <dbReference type="NCBI Taxonomy" id="586398"/>
    <lineage>
        <taxon>Eukaryota</taxon>
        <taxon>Viridiplantae</taxon>
        <taxon>Streptophyta</taxon>
        <taxon>Embryophyta</taxon>
        <taxon>Tracheophyta</taxon>
        <taxon>Spermatophyta</taxon>
        <taxon>Magnoliopsida</taxon>
        <taxon>eudicotyledons</taxon>
        <taxon>Gunneridae</taxon>
        <taxon>Pentapetalae</taxon>
        <taxon>rosids</taxon>
        <taxon>fabids</taxon>
        <taxon>Malpighiales</taxon>
        <taxon>Linaceae</taxon>
        <taxon>Linum</taxon>
    </lineage>
</organism>
<proteinExistence type="predicted"/>
<sequence>MVSIVDPQERTHAWPTRSIDGNQIIKHDGLSSYAQKIDFSGEIHDTSTTSQPQMSSDSWFLSFHDYALEETAGAQSTQMPVLCGSERIMSPRFAIFYCKGKATKTIGCLDANL</sequence>
<dbReference type="EMBL" id="OZ034818">
    <property type="protein sequence ID" value="CAL1387556.1"/>
    <property type="molecule type" value="Genomic_DNA"/>
</dbReference>
<evidence type="ECO:0000313" key="2">
    <source>
        <dbReference type="Proteomes" id="UP001497516"/>
    </source>
</evidence>